<organism evidence="2 3">
    <name type="scientific">Aeromicrobium ginsengisoli</name>
    <dbReference type="NCBI Taxonomy" id="363867"/>
    <lineage>
        <taxon>Bacteria</taxon>
        <taxon>Bacillati</taxon>
        <taxon>Actinomycetota</taxon>
        <taxon>Actinomycetes</taxon>
        <taxon>Propionibacteriales</taxon>
        <taxon>Nocardioidaceae</taxon>
        <taxon>Aeromicrobium</taxon>
    </lineage>
</organism>
<accession>A0A5M4FBQ1</accession>
<dbReference type="Pfam" id="PF05258">
    <property type="entry name" value="DciA"/>
    <property type="match status" value="1"/>
</dbReference>
<proteinExistence type="predicted"/>
<keyword evidence="3" id="KW-1185">Reference proteome</keyword>
<dbReference type="EMBL" id="SDPQ02000003">
    <property type="protein sequence ID" value="KAA1395725.1"/>
    <property type="molecule type" value="Genomic_DNA"/>
</dbReference>
<evidence type="ECO:0000313" key="3">
    <source>
        <dbReference type="Proteomes" id="UP000380867"/>
    </source>
</evidence>
<feature type="region of interest" description="Disordered" evidence="1">
    <location>
        <begin position="21"/>
        <end position="51"/>
    </location>
</feature>
<evidence type="ECO:0000313" key="2">
    <source>
        <dbReference type="EMBL" id="KAA1395725.1"/>
    </source>
</evidence>
<sequence>MTEPDEPAPRDDGLGLARDIAKSYRGKGSPVPPSAKRRIRPAKPARGARDEPSLLADLLGEVVNDQGWDERLAAQRVFTDWAGIVGPEVAQHSEVIAFDDGEVEVRTDSTAWATQLRLLSPRIVAKLNELMGDGSVLRIIVRGPQAPSWKKGPRSIRGARGPRDTYG</sequence>
<dbReference type="PANTHER" id="PTHR36456:SF1">
    <property type="entry name" value="UPF0232 PROTEIN SCO3875"/>
    <property type="match status" value="1"/>
</dbReference>
<dbReference type="InterPro" id="IPR007922">
    <property type="entry name" value="DciA-like"/>
</dbReference>
<dbReference type="RefSeq" id="WP_149690377.1">
    <property type="nucleotide sequence ID" value="NZ_SDPQ02000003.1"/>
</dbReference>
<comment type="caution">
    <text evidence="2">The sequence shown here is derived from an EMBL/GenBank/DDBJ whole genome shotgun (WGS) entry which is preliminary data.</text>
</comment>
<gene>
    <name evidence="2" type="ORF">ESP70_016415</name>
</gene>
<reference evidence="2" key="1">
    <citation type="submission" date="2019-09" db="EMBL/GenBank/DDBJ databases">
        <authorList>
            <person name="Li J."/>
        </authorList>
    </citation>
    <scope>NUCLEOTIDE SEQUENCE [LARGE SCALE GENOMIC DNA]</scope>
    <source>
        <strain evidence="2">JCM 14732</strain>
    </source>
</reference>
<protein>
    <submittedName>
        <fullName evidence="2">DUF721 domain-containing protein</fullName>
    </submittedName>
</protein>
<dbReference type="OrthoDB" id="5516926at2"/>
<evidence type="ECO:0000256" key="1">
    <source>
        <dbReference type="SAM" id="MobiDB-lite"/>
    </source>
</evidence>
<name>A0A5M4FBQ1_9ACTN</name>
<dbReference type="PANTHER" id="PTHR36456">
    <property type="entry name" value="UPF0232 PROTEIN SCO3875"/>
    <property type="match status" value="1"/>
</dbReference>
<dbReference type="Proteomes" id="UP000380867">
    <property type="component" value="Unassembled WGS sequence"/>
</dbReference>
<feature type="region of interest" description="Disordered" evidence="1">
    <location>
        <begin position="146"/>
        <end position="167"/>
    </location>
</feature>
<dbReference type="AlphaFoldDB" id="A0A5M4FBQ1"/>